<protein>
    <submittedName>
        <fullName evidence="1">Uncharacterized protein</fullName>
    </submittedName>
</protein>
<proteinExistence type="predicted"/>
<evidence type="ECO:0000313" key="2">
    <source>
        <dbReference type="Proteomes" id="UP000054624"/>
    </source>
</evidence>
<sequence>MWDRRGGAAITERAMKRSWKTLGGAGTLTVVLFAAGFGAARAVDGEHGFDQRNLARTLAPLGAEQQCERYSVLPARWRDEPRAGMVRLRGSEFVFGSGLGYADERPARDGRIASPRLLDRPDRRDERTVRRFRRCKRLCD</sequence>
<dbReference type="STRING" id="1777137.AWB76_02256"/>
<name>A0A158AEK5_9BURK</name>
<dbReference type="EMBL" id="FCOI02000006">
    <property type="protein sequence ID" value="SAK56243.1"/>
    <property type="molecule type" value="Genomic_DNA"/>
</dbReference>
<dbReference type="Proteomes" id="UP000054624">
    <property type="component" value="Unassembled WGS sequence"/>
</dbReference>
<organism evidence="1 2">
    <name type="scientific">Caballeronia temeraria</name>
    <dbReference type="NCBI Taxonomy" id="1777137"/>
    <lineage>
        <taxon>Bacteria</taxon>
        <taxon>Pseudomonadati</taxon>
        <taxon>Pseudomonadota</taxon>
        <taxon>Betaproteobacteria</taxon>
        <taxon>Burkholderiales</taxon>
        <taxon>Burkholderiaceae</taxon>
        <taxon>Caballeronia</taxon>
    </lineage>
</organism>
<reference evidence="2" key="1">
    <citation type="submission" date="2016-01" db="EMBL/GenBank/DDBJ databases">
        <authorList>
            <person name="Peeters Charlotte."/>
        </authorList>
    </citation>
    <scope>NUCLEOTIDE SEQUENCE [LARGE SCALE GENOMIC DNA]</scope>
</reference>
<dbReference type="AlphaFoldDB" id="A0A158AEK5"/>
<gene>
    <name evidence="1" type="ORF">AWB76_02256</name>
</gene>
<keyword evidence="2" id="KW-1185">Reference proteome</keyword>
<evidence type="ECO:0000313" key="1">
    <source>
        <dbReference type="EMBL" id="SAK56243.1"/>
    </source>
</evidence>
<accession>A0A158AEK5</accession>